<dbReference type="EMBL" id="JAACFV010000264">
    <property type="protein sequence ID" value="KAF7502356.1"/>
    <property type="molecule type" value="Genomic_DNA"/>
</dbReference>
<name>A0A8H7A856_9EURO</name>
<accession>A0A8H7A856</accession>
<comment type="caution">
    <text evidence="1">The sequence shown here is derived from an EMBL/GenBank/DDBJ whole genome shotgun (WGS) entry which is preliminary data.</text>
</comment>
<organism evidence="1 2">
    <name type="scientific">Endocarpon pusillum</name>
    <dbReference type="NCBI Taxonomy" id="364733"/>
    <lineage>
        <taxon>Eukaryota</taxon>
        <taxon>Fungi</taxon>
        <taxon>Dikarya</taxon>
        <taxon>Ascomycota</taxon>
        <taxon>Pezizomycotina</taxon>
        <taxon>Eurotiomycetes</taxon>
        <taxon>Chaetothyriomycetidae</taxon>
        <taxon>Verrucariales</taxon>
        <taxon>Verrucariaceae</taxon>
        <taxon>Endocarpon</taxon>
    </lineage>
</organism>
<keyword evidence="2" id="KW-1185">Reference proteome</keyword>
<gene>
    <name evidence="1" type="ORF">GJ744_005997</name>
</gene>
<dbReference type="Proteomes" id="UP000606974">
    <property type="component" value="Unassembled WGS sequence"/>
</dbReference>
<evidence type="ECO:0000313" key="1">
    <source>
        <dbReference type="EMBL" id="KAF7502356.1"/>
    </source>
</evidence>
<sequence length="135" mass="15749">MLSNLRLSPSVHPLFAYHFLPFTTWPDPVTLASSLLHLSIHLRVYISWGRQLRPNYLIIDPSDAALATLTRRWLLVDRKTLQPSLKSTTMAVRARWYHFRTQMVTFGTLTYRTSQAICVPHRQSLCEELRELKSK</sequence>
<proteinExistence type="predicted"/>
<protein>
    <submittedName>
        <fullName evidence="1">Uncharacterized protein</fullName>
    </submittedName>
</protein>
<evidence type="ECO:0000313" key="2">
    <source>
        <dbReference type="Proteomes" id="UP000606974"/>
    </source>
</evidence>
<reference evidence="1" key="1">
    <citation type="submission" date="2020-02" db="EMBL/GenBank/DDBJ databases">
        <authorList>
            <person name="Palmer J.M."/>
        </authorList>
    </citation>
    <scope>NUCLEOTIDE SEQUENCE</scope>
    <source>
        <strain evidence="1">EPUS1.4</strain>
        <tissue evidence="1">Thallus</tissue>
    </source>
</reference>
<dbReference type="AlphaFoldDB" id="A0A8H7A856"/>